<dbReference type="PRINTS" id="PR00728">
    <property type="entry name" value="SIGNALPTASE"/>
</dbReference>
<evidence type="ECO:0000313" key="15">
    <source>
        <dbReference type="Proteomes" id="UP000639643"/>
    </source>
</evidence>
<organism evidence="14 15">
    <name type="scientific">Colletotrichum musicola</name>
    <dbReference type="NCBI Taxonomy" id="2175873"/>
    <lineage>
        <taxon>Eukaryota</taxon>
        <taxon>Fungi</taxon>
        <taxon>Dikarya</taxon>
        <taxon>Ascomycota</taxon>
        <taxon>Pezizomycotina</taxon>
        <taxon>Sordariomycetes</taxon>
        <taxon>Hypocreomycetidae</taxon>
        <taxon>Glomerellales</taxon>
        <taxon>Glomerellaceae</taxon>
        <taxon>Colletotrichum</taxon>
        <taxon>Colletotrichum orchidearum species complex</taxon>
    </lineage>
</organism>
<comment type="subcellular location">
    <subcellularLocation>
        <location evidence="2">Endoplasmic reticulum membrane</location>
        <topology evidence="2">Single-pass type II membrane protein</topology>
    </subcellularLocation>
</comment>
<keyword evidence="13" id="KW-0378">Hydrolase</keyword>
<sequence>MPSASANTRARLTSLLPLLQLIGATFMAWRLLSLATNCAYPAMVVLSESMSPAFERGDVIFLSNWKEQVEVGDIPVMWFEDYRLPMVHRAIVVQYDDDGRQSILTKGDNNDRTDEALYPLGQTYVYREQVIGLVRGYVPYVGWITLAAQELPWFKPLLAVGILVFSVFPGLRRY</sequence>
<comment type="subunit">
    <text evidence="12">Component of the signal peptidase complex (SPC) composed of a catalytic subunit SEC11 and three accessory subunits SPC1, SPC2 and SPC3. The complex induces a local thinning of the ER membrane which is used to measure the length of the signal peptide (SP) h-region of protein substrates. This ensures the selectivity of the complex towards h-regions shorter than 18-20 amino acids. SPC associates with the translocon complex.</text>
</comment>
<proteinExistence type="inferred from homology"/>
<keyword evidence="15" id="KW-1185">Reference proteome</keyword>
<keyword evidence="9" id="KW-1133">Transmembrane helix</keyword>
<name>A0A8H6NJT4_9PEZI</name>
<dbReference type="AlphaFoldDB" id="A0A8H6NJT4"/>
<protein>
    <recommendedName>
        <fullName evidence="5 13">Signal peptidase complex catalytic subunit SEC11</fullName>
        <ecNumber evidence="4 13">3.4.21.89</ecNumber>
    </recommendedName>
</protein>
<dbReference type="GO" id="GO:0006465">
    <property type="term" value="P:signal peptide processing"/>
    <property type="evidence" value="ECO:0007669"/>
    <property type="project" value="UniProtKB-UniRule"/>
</dbReference>
<evidence type="ECO:0000256" key="13">
    <source>
        <dbReference type="RuleBase" id="RU362047"/>
    </source>
</evidence>
<evidence type="ECO:0000256" key="10">
    <source>
        <dbReference type="ARBA" id="ARBA00023136"/>
    </source>
</evidence>
<evidence type="ECO:0000256" key="7">
    <source>
        <dbReference type="ARBA" id="ARBA00022824"/>
    </source>
</evidence>
<accession>A0A8H6NJT4</accession>
<keyword evidence="6" id="KW-0812">Transmembrane</keyword>
<keyword evidence="7 13" id="KW-0256">Endoplasmic reticulum</keyword>
<evidence type="ECO:0000256" key="5">
    <source>
        <dbReference type="ARBA" id="ARBA00019685"/>
    </source>
</evidence>
<dbReference type="GO" id="GO:0004252">
    <property type="term" value="F:serine-type endopeptidase activity"/>
    <property type="evidence" value="ECO:0007669"/>
    <property type="project" value="InterPro"/>
</dbReference>
<dbReference type="PANTHER" id="PTHR10806:SF6">
    <property type="entry name" value="SIGNAL PEPTIDASE COMPLEX CATALYTIC SUBUNIT SEC11"/>
    <property type="match status" value="1"/>
</dbReference>
<reference evidence="14" key="1">
    <citation type="journal article" date="2020" name="Phytopathology">
        <title>Genome Sequence Resources of Colletotrichum truncatum, C. plurivorum, C. musicola, and C. sojae: Four Species Pathogenic to Soybean (Glycine max).</title>
        <authorList>
            <person name="Rogerio F."/>
            <person name="Boufleur T.R."/>
            <person name="Ciampi-Guillardi M."/>
            <person name="Sukno S.A."/>
            <person name="Thon M.R."/>
            <person name="Massola Junior N.S."/>
            <person name="Baroncelli R."/>
        </authorList>
    </citation>
    <scope>NUCLEOTIDE SEQUENCE</scope>
    <source>
        <strain evidence="14">LFN0074</strain>
    </source>
</reference>
<evidence type="ECO:0000256" key="3">
    <source>
        <dbReference type="ARBA" id="ARBA00011035"/>
    </source>
</evidence>
<dbReference type="EC" id="3.4.21.89" evidence="4 13"/>
<gene>
    <name evidence="14" type="ORF">CMUS01_05905</name>
</gene>
<comment type="function">
    <text evidence="11">Catalytic component of the signal peptidase complex (SPC) which catalyzes the cleavage of N-terminal signal sequences from nascent proteins as they are translocated into the lumen of the endoplasmic reticulum. Specifically cleaves N-terminal signal peptides that contain a hydrophobic alpha-helix (h-region) shorter than 18-20 amino acids.</text>
</comment>
<keyword evidence="10" id="KW-0472">Membrane</keyword>
<dbReference type="NCBIfam" id="TIGR02228">
    <property type="entry name" value="sigpep_I_arch"/>
    <property type="match status" value="1"/>
</dbReference>
<evidence type="ECO:0000256" key="11">
    <source>
        <dbReference type="ARBA" id="ARBA00045533"/>
    </source>
</evidence>
<dbReference type="EMBL" id="WIGM01000184">
    <property type="protein sequence ID" value="KAF6835111.1"/>
    <property type="molecule type" value="Genomic_DNA"/>
</dbReference>
<dbReference type="OrthoDB" id="1077582at2759"/>
<comment type="caution">
    <text evidence="14">The sequence shown here is derived from an EMBL/GenBank/DDBJ whole genome shotgun (WGS) entry which is preliminary data.</text>
</comment>
<evidence type="ECO:0000256" key="6">
    <source>
        <dbReference type="ARBA" id="ARBA00022692"/>
    </source>
</evidence>
<comment type="similarity">
    <text evidence="3 13">Belongs to the peptidase S26B family.</text>
</comment>
<dbReference type="CDD" id="cd06530">
    <property type="entry name" value="S26_SPase_I"/>
    <property type="match status" value="1"/>
</dbReference>
<evidence type="ECO:0000256" key="2">
    <source>
        <dbReference type="ARBA" id="ARBA00004648"/>
    </source>
</evidence>
<keyword evidence="13" id="KW-0645">Protease</keyword>
<dbReference type="InterPro" id="IPR001733">
    <property type="entry name" value="Peptidase_S26B"/>
</dbReference>
<dbReference type="InterPro" id="IPR036286">
    <property type="entry name" value="LexA/Signal_pep-like_sf"/>
</dbReference>
<evidence type="ECO:0000256" key="9">
    <source>
        <dbReference type="ARBA" id="ARBA00022989"/>
    </source>
</evidence>
<dbReference type="GO" id="GO:0009003">
    <property type="term" value="F:signal peptidase activity"/>
    <property type="evidence" value="ECO:0007669"/>
    <property type="project" value="UniProtKB-EC"/>
</dbReference>
<evidence type="ECO:0000256" key="4">
    <source>
        <dbReference type="ARBA" id="ARBA00013208"/>
    </source>
</evidence>
<evidence type="ECO:0000256" key="8">
    <source>
        <dbReference type="ARBA" id="ARBA00022968"/>
    </source>
</evidence>
<evidence type="ECO:0000256" key="1">
    <source>
        <dbReference type="ARBA" id="ARBA00000677"/>
    </source>
</evidence>
<dbReference type="GO" id="GO:0005787">
    <property type="term" value="C:signal peptidase complex"/>
    <property type="evidence" value="ECO:0007669"/>
    <property type="project" value="TreeGrafter"/>
</dbReference>
<dbReference type="Proteomes" id="UP000639643">
    <property type="component" value="Unassembled WGS sequence"/>
</dbReference>
<comment type="catalytic activity">
    <reaction evidence="1 13">
        <text>Cleavage of hydrophobic, N-terminal signal or leader sequences from secreted and periplasmic proteins.</text>
        <dbReference type="EC" id="3.4.21.89"/>
    </reaction>
</comment>
<dbReference type="SUPFAM" id="SSF51306">
    <property type="entry name" value="LexA/Signal peptidase"/>
    <property type="match status" value="1"/>
</dbReference>
<evidence type="ECO:0000256" key="12">
    <source>
        <dbReference type="ARBA" id="ARBA00047037"/>
    </source>
</evidence>
<dbReference type="PANTHER" id="PTHR10806">
    <property type="entry name" value="SIGNAL PEPTIDASE COMPLEX CATALYTIC SUBUNIT SEC11"/>
    <property type="match status" value="1"/>
</dbReference>
<evidence type="ECO:0000313" key="14">
    <source>
        <dbReference type="EMBL" id="KAF6835111.1"/>
    </source>
</evidence>
<keyword evidence="8" id="KW-0735">Signal-anchor</keyword>
<dbReference type="InterPro" id="IPR019533">
    <property type="entry name" value="Peptidase_S26"/>
</dbReference>